<evidence type="ECO:0000313" key="2">
    <source>
        <dbReference type="Proteomes" id="UP001367508"/>
    </source>
</evidence>
<dbReference type="AlphaFoldDB" id="A0AAN9K2F9"/>
<dbReference type="Proteomes" id="UP001367508">
    <property type="component" value="Unassembled WGS sequence"/>
</dbReference>
<accession>A0AAN9K2F9</accession>
<name>A0AAN9K2F9_CANGL</name>
<keyword evidence="2" id="KW-1185">Reference proteome</keyword>
<gene>
    <name evidence="1" type="ORF">VNO77_41981</name>
</gene>
<sequence>MTLSEFPRPPLELSICRLEGTGMILPLGLLKKLSAYARTNSSCRHTAAAWAFLQIMHNFCIQLISQLGCKLALNKKLLVRKGEVILLLTMVSNNYPLTLASASPREDLVQSRPLFNIVDLSSSNYYYMSCMAHKSYSNDQIGGLLSVAVQTSYDFNRERHNLWNQVLIPMAAVRQKACFETLFSLLCQESMSSRIWPDQTAVRASLRWDSTQM</sequence>
<comment type="caution">
    <text evidence="1">The sequence shown here is derived from an EMBL/GenBank/DDBJ whole genome shotgun (WGS) entry which is preliminary data.</text>
</comment>
<dbReference type="EMBL" id="JAYMYQ010000010">
    <property type="protein sequence ID" value="KAK7308377.1"/>
    <property type="molecule type" value="Genomic_DNA"/>
</dbReference>
<evidence type="ECO:0000313" key="1">
    <source>
        <dbReference type="EMBL" id="KAK7308377.1"/>
    </source>
</evidence>
<proteinExistence type="predicted"/>
<reference evidence="1 2" key="1">
    <citation type="submission" date="2024-01" db="EMBL/GenBank/DDBJ databases">
        <title>The genomes of 5 underutilized Papilionoideae crops provide insights into root nodulation and disease resistanc.</title>
        <authorList>
            <person name="Jiang F."/>
        </authorList>
    </citation>
    <scope>NUCLEOTIDE SEQUENCE [LARGE SCALE GENOMIC DNA]</scope>
    <source>
        <strain evidence="1">LVBAO_FW01</strain>
        <tissue evidence="1">Leaves</tissue>
    </source>
</reference>
<organism evidence="1 2">
    <name type="scientific">Canavalia gladiata</name>
    <name type="common">Sword bean</name>
    <name type="synonym">Dolichos gladiatus</name>
    <dbReference type="NCBI Taxonomy" id="3824"/>
    <lineage>
        <taxon>Eukaryota</taxon>
        <taxon>Viridiplantae</taxon>
        <taxon>Streptophyta</taxon>
        <taxon>Embryophyta</taxon>
        <taxon>Tracheophyta</taxon>
        <taxon>Spermatophyta</taxon>
        <taxon>Magnoliopsida</taxon>
        <taxon>eudicotyledons</taxon>
        <taxon>Gunneridae</taxon>
        <taxon>Pentapetalae</taxon>
        <taxon>rosids</taxon>
        <taxon>fabids</taxon>
        <taxon>Fabales</taxon>
        <taxon>Fabaceae</taxon>
        <taxon>Papilionoideae</taxon>
        <taxon>50 kb inversion clade</taxon>
        <taxon>NPAAA clade</taxon>
        <taxon>indigoferoid/millettioid clade</taxon>
        <taxon>Phaseoleae</taxon>
        <taxon>Canavalia</taxon>
    </lineage>
</organism>
<protein>
    <submittedName>
        <fullName evidence="1">Uncharacterized protein</fullName>
    </submittedName>
</protein>